<name>A0ABY6FUS8_9MICC</name>
<dbReference type="CDD" id="cd07377">
    <property type="entry name" value="WHTH_GntR"/>
    <property type="match status" value="1"/>
</dbReference>
<dbReference type="Gene3D" id="3.40.640.10">
    <property type="entry name" value="Type I PLP-dependent aspartate aminotransferase-like (Major domain)"/>
    <property type="match status" value="1"/>
</dbReference>
<evidence type="ECO:0000256" key="2">
    <source>
        <dbReference type="ARBA" id="ARBA00022898"/>
    </source>
</evidence>
<evidence type="ECO:0000313" key="8">
    <source>
        <dbReference type="Proteomes" id="UP001063368"/>
    </source>
</evidence>
<keyword evidence="5" id="KW-0804">Transcription</keyword>
<accession>A0ABY6FUS8</accession>
<dbReference type="Pfam" id="PF00392">
    <property type="entry name" value="GntR"/>
    <property type="match status" value="1"/>
</dbReference>
<keyword evidence="2" id="KW-0663">Pyridoxal phosphate</keyword>
<dbReference type="GO" id="GO:0008483">
    <property type="term" value="F:transaminase activity"/>
    <property type="evidence" value="ECO:0007669"/>
    <property type="project" value="UniProtKB-KW"/>
</dbReference>
<reference evidence="7" key="1">
    <citation type="submission" date="2022-09" db="EMBL/GenBank/DDBJ databases">
        <authorList>
            <person name="Li D."/>
            <person name="Cheng J."/>
            <person name="Li Y."/>
        </authorList>
    </citation>
    <scope>NUCLEOTIDE SEQUENCE</scope>
    <source>
        <strain evidence="7">DL</strain>
    </source>
</reference>
<evidence type="ECO:0000256" key="5">
    <source>
        <dbReference type="ARBA" id="ARBA00023163"/>
    </source>
</evidence>
<dbReference type="PANTHER" id="PTHR46577:SF1">
    <property type="entry name" value="HTH-TYPE TRANSCRIPTIONAL REGULATORY PROTEIN GABR"/>
    <property type="match status" value="1"/>
</dbReference>
<dbReference type="CDD" id="cd00609">
    <property type="entry name" value="AAT_like"/>
    <property type="match status" value="1"/>
</dbReference>
<evidence type="ECO:0000259" key="6">
    <source>
        <dbReference type="PROSITE" id="PS50949"/>
    </source>
</evidence>
<dbReference type="Gene3D" id="3.90.1150.10">
    <property type="entry name" value="Aspartate Aminotransferase, domain 1"/>
    <property type="match status" value="1"/>
</dbReference>
<keyword evidence="4" id="KW-0238">DNA-binding</keyword>
<evidence type="ECO:0000256" key="4">
    <source>
        <dbReference type="ARBA" id="ARBA00023125"/>
    </source>
</evidence>
<comment type="similarity">
    <text evidence="1">In the C-terminal section; belongs to the class-I pyridoxal-phosphate-dependent aminotransferase family.</text>
</comment>
<keyword evidence="3" id="KW-0805">Transcription regulation</keyword>
<dbReference type="SUPFAM" id="SSF46785">
    <property type="entry name" value="Winged helix' DNA-binding domain"/>
    <property type="match status" value="1"/>
</dbReference>
<organism evidence="7 8">
    <name type="scientific">Arthrobacter koreensis</name>
    <dbReference type="NCBI Taxonomy" id="199136"/>
    <lineage>
        <taxon>Bacteria</taxon>
        <taxon>Bacillati</taxon>
        <taxon>Actinomycetota</taxon>
        <taxon>Actinomycetes</taxon>
        <taxon>Micrococcales</taxon>
        <taxon>Micrococcaceae</taxon>
        <taxon>Arthrobacter</taxon>
    </lineage>
</organism>
<dbReference type="InterPro" id="IPR051446">
    <property type="entry name" value="HTH_trans_reg/aminotransferase"/>
</dbReference>
<proteinExistence type="inferred from homology"/>
<dbReference type="InterPro" id="IPR015421">
    <property type="entry name" value="PyrdxlP-dep_Trfase_major"/>
</dbReference>
<evidence type="ECO:0000313" key="7">
    <source>
        <dbReference type="EMBL" id="UYB36491.1"/>
    </source>
</evidence>
<dbReference type="Proteomes" id="UP001063368">
    <property type="component" value="Chromosome"/>
</dbReference>
<dbReference type="InterPro" id="IPR015424">
    <property type="entry name" value="PyrdxlP-dep_Trfase"/>
</dbReference>
<keyword evidence="7" id="KW-0032">Aminotransferase</keyword>
<keyword evidence="7" id="KW-0808">Transferase</keyword>
<keyword evidence="8" id="KW-1185">Reference proteome</keyword>
<dbReference type="InterPro" id="IPR004839">
    <property type="entry name" value="Aminotransferase_I/II_large"/>
</dbReference>
<evidence type="ECO:0000256" key="1">
    <source>
        <dbReference type="ARBA" id="ARBA00005384"/>
    </source>
</evidence>
<gene>
    <name evidence="7" type="ORF">N9A08_02040</name>
</gene>
<dbReference type="InterPro" id="IPR000524">
    <property type="entry name" value="Tscrpt_reg_HTH_GntR"/>
</dbReference>
<dbReference type="PROSITE" id="PS50949">
    <property type="entry name" value="HTH_GNTR"/>
    <property type="match status" value="1"/>
</dbReference>
<dbReference type="EMBL" id="CP106856">
    <property type="protein sequence ID" value="UYB36491.1"/>
    <property type="molecule type" value="Genomic_DNA"/>
</dbReference>
<dbReference type="SUPFAM" id="SSF53383">
    <property type="entry name" value="PLP-dependent transferases"/>
    <property type="match status" value="1"/>
</dbReference>
<dbReference type="Pfam" id="PF00155">
    <property type="entry name" value="Aminotran_1_2"/>
    <property type="match status" value="1"/>
</dbReference>
<dbReference type="Gene3D" id="1.10.10.10">
    <property type="entry name" value="Winged helix-like DNA-binding domain superfamily/Winged helix DNA-binding domain"/>
    <property type="match status" value="1"/>
</dbReference>
<evidence type="ECO:0000256" key="3">
    <source>
        <dbReference type="ARBA" id="ARBA00023015"/>
    </source>
</evidence>
<protein>
    <submittedName>
        <fullName evidence="7">PLP-dependent aminotransferase family protein</fullName>
    </submittedName>
</protein>
<feature type="domain" description="HTH gntR-type" evidence="6">
    <location>
        <begin position="3"/>
        <end position="69"/>
    </location>
</feature>
<dbReference type="SMART" id="SM00345">
    <property type="entry name" value="HTH_GNTR"/>
    <property type="match status" value="1"/>
</dbReference>
<sequence>MSNSSSERIVTAVRNWIAAAPAGAQLPSTRRLVEQFEASPVTVQKALRTLIGEGLVESRPGVGTFVRTVRTPRPSDYGWQTAALGSPRQLAALPSAALRTASNDVIALHSGYPDRDLLPERLVRAAFGRAGRSEAAVGRPPSAGLPALQSWFASELGSVTPPGLSAPNASDTVILPGSQNGLSTLFRALVGAGNPLLIESPTYWGALLAAAQVGVQLVPVPSGPAGPDPADLDRAFEQTGARAFYAQPNFANPTGAQWSRELGEAVLGIVRDRGAFLIEDDWAHDFGITAQSQPLAAREDSGHVVYIRSLTKSVSPAVRVAGLIARGPALDRIRTDSQAQAMYVSGVLQSAALDVVTDPGWKTHLRNLRQQLTARRDLLAGAIREHVPEAHLEVLPRGGLNLWVQLPQETNLDILARECESRGVMIAAGDDWFPAEPAGRYIRLNYSGPAPGRFPDAAQIIGEALRDSLA</sequence>
<dbReference type="InterPro" id="IPR015422">
    <property type="entry name" value="PyrdxlP-dep_Trfase_small"/>
</dbReference>
<dbReference type="InterPro" id="IPR036388">
    <property type="entry name" value="WH-like_DNA-bd_sf"/>
</dbReference>
<dbReference type="PANTHER" id="PTHR46577">
    <property type="entry name" value="HTH-TYPE TRANSCRIPTIONAL REGULATORY PROTEIN GABR"/>
    <property type="match status" value="1"/>
</dbReference>
<dbReference type="InterPro" id="IPR036390">
    <property type="entry name" value="WH_DNA-bd_sf"/>
</dbReference>
<dbReference type="RefSeq" id="WP_263128177.1">
    <property type="nucleotide sequence ID" value="NZ_CP106856.1"/>
</dbReference>